<dbReference type="Gene3D" id="3.30.40.10">
    <property type="entry name" value="Zinc/RING finger domain, C3HC4 (zinc finger)"/>
    <property type="match status" value="1"/>
</dbReference>
<evidence type="ECO:0000256" key="12">
    <source>
        <dbReference type="ARBA" id="ARBA00023242"/>
    </source>
</evidence>
<evidence type="ECO:0000259" key="16">
    <source>
        <dbReference type="PROSITE" id="PS50089"/>
    </source>
</evidence>
<dbReference type="Pfam" id="PF03911">
    <property type="entry name" value="Sec61_beta"/>
    <property type="match status" value="1"/>
</dbReference>
<evidence type="ECO:0000256" key="7">
    <source>
        <dbReference type="ARBA" id="ARBA00022833"/>
    </source>
</evidence>
<keyword evidence="6 14" id="KW-0863">Zinc-finger</keyword>
<dbReference type="Proteomes" id="UP000681722">
    <property type="component" value="Unassembled WGS sequence"/>
</dbReference>
<keyword evidence="8" id="KW-0653">Protein transport</keyword>
<feature type="domain" description="RING-type" evidence="16">
    <location>
        <begin position="90"/>
        <end position="132"/>
    </location>
</feature>
<proteinExistence type="inferred from homology"/>
<keyword evidence="5" id="KW-0479">Metal-binding</keyword>
<dbReference type="InterPro" id="IPR016482">
    <property type="entry name" value="SecG/Sec61-beta/Sbh"/>
</dbReference>
<dbReference type="PANTHER" id="PTHR45893">
    <property type="entry name" value="POLYCOMB GROUP RING FINGER PROTEIN"/>
    <property type="match status" value="1"/>
</dbReference>
<keyword evidence="19" id="KW-1185">Reference proteome</keyword>
<protein>
    <recommendedName>
        <fullName evidence="16">RING-type domain-containing protein</fullName>
    </recommendedName>
</protein>
<keyword evidence="9" id="KW-1133">Transmembrane helix</keyword>
<dbReference type="PROSITE" id="PS00518">
    <property type="entry name" value="ZF_RING_1"/>
    <property type="match status" value="1"/>
</dbReference>
<dbReference type="AlphaFoldDB" id="A0A814AD15"/>
<evidence type="ECO:0000256" key="13">
    <source>
        <dbReference type="ARBA" id="ARBA00037847"/>
    </source>
</evidence>
<dbReference type="Pfam" id="PF00097">
    <property type="entry name" value="zf-C3HC4"/>
    <property type="match status" value="1"/>
</dbReference>
<gene>
    <name evidence="17" type="ORF">GPM918_LOCUS9223</name>
    <name evidence="18" type="ORF">SRO942_LOCUS9224</name>
</gene>
<sequence length="263" mass="29499">MPAPSSSTTVGKGDSGSKSAGPRASGGPGVRQRKTTTVSTRSRPGAGNSGAGVWRFYTEDSPGLKVGPVPVFQMREKKLRYKDINVYVSCMLCNGYLIDAATIPECLHTFCKTCIASYLDNDEEDNTTCPRCGTVIDHVNPWRVIVFDRTLQSIAYKLVPRLEQEEIERQIAFYKERDLPFPQSLVEKLQEKKCEEEQQQLVVPANSDLHIYDDQVAICLDAKNKQLDSLPRKYIICSSNATVTHLKKLIAKMLFQDPCRYRT</sequence>
<comment type="similarity">
    <text evidence="2">Belongs to the SEC61-beta family.</text>
</comment>
<dbReference type="FunFam" id="3.30.40.10:FF:000033">
    <property type="entry name" value="Polycomb group RING finger protein 3"/>
    <property type="match status" value="1"/>
</dbReference>
<keyword evidence="7" id="KW-0862">Zinc</keyword>
<evidence type="ECO:0000256" key="4">
    <source>
        <dbReference type="ARBA" id="ARBA00022692"/>
    </source>
</evidence>
<dbReference type="InterPro" id="IPR001841">
    <property type="entry name" value="Znf_RING"/>
</dbReference>
<evidence type="ECO:0000256" key="14">
    <source>
        <dbReference type="PROSITE-ProRule" id="PRU00175"/>
    </source>
</evidence>
<evidence type="ECO:0000256" key="1">
    <source>
        <dbReference type="ARBA" id="ARBA00004123"/>
    </source>
</evidence>
<dbReference type="InterPro" id="IPR017907">
    <property type="entry name" value="Znf_RING_CS"/>
</dbReference>
<dbReference type="OrthoDB" id="1305878at2759"/>
<feature type="non-terminal residue" evidence="17">
    <location>
        <position position="263"/>
    </location>
</feature>
<dbReference type="GO" id="GO:0008270">
    <property type="term" value="F:zinc ion binding"/>
    <property type="evidence" value="ECO:0007669"/>
    <property type="project" value="UniProtKB-KW"/>
</dbReference>
<keyword evidence="11" id="KW-0472">Membrane</keyword>
<evidence type="ECO:0000256" key="10">
    <source>
        <dbReference type="ARBA" id="ARBA00023010"/>
    </source>
</evidence>
<feature type="compositionally biased region" description="Polar residues" evidence="15">
    <location>
        <begin position="1"/>
        <end position="10"/>
    </location>
</feature>
<keyword evidence="12" id="KW-0539">Nucleus</keyword>
<dbReference type="InterPro" id="IPR051507">
    <property type="entry name" value="PcG_RING_finger"/>
</dbReference>
<dbReference type="GO" id="GO:0012505">
    <property type="term" value="C:endomembrane system"/>
    <property type="evidence" value="ECO:0007669"/>
    <property type="project" value="UniProtKB-SubCell"/>
</dbReference>
<keyword evidence="3" id="KW-0813">Transport</keyword>
<keyword evidence="10" id="KW-0811">Translocation</keyword>
<evidence type="ECO:0000256" key="5">
    <source>
        <dbReference type="ARBA" id="ARBA00022723"/>
    </source>
</evidence>
<accession>A0A814AD15</accession>
<evidence type="ECO:0000256" key="8">
    <source>
        <dbReference type="ARBA" id="ARBA00022927"/>
    </source>
</evidence>
<dbReference type="PROSITE" id="PS50089">
    <property type="entry name" value="ZF_RING_2"/>
    <property type="match status" value="1"/>
</dbReference>
<evidence type="ECO:0000313" key="19">
    <source>
        <dbReference type="Proteomes" id="UP000663829"/>
    </source>
</evidence>
<dbReference type="EMBL" id="CAJNOQ010001691">
    <property type="protein sequence ID" value="CAF0912519.1"/>
    <property type="molecule type" value="Genomic_DNA"/>
</dbReference>
<evidence type="ECO:0000256" key="15">
    <source>
        <dbReference type="SAM" id="MobiDB-lite"/>
    </source>
</evidence>
<dbReference type="Gene3D" id="3.10.20.90">
    <property type="entry name" value="Phosphatidylinositol 3-kinase Catalytic Subunit, Chain A, domain 1"/>
    <property type="match status" value="1"/>
</dbReference>
<evidence type="ECO:0000256" key="11">
    <source>
        <dbReference type="ARBA" id="ARBA00023136"/>
    </source>
</evidence>
<dbReference type="SMART" id="SM00184">
    <property type="entry name" value="RING"/>
    <property type="match status" value="1"/>
</dbReference>
<organism evidence="17 19">
    <name type="scientific">Didymodactylos carnosus</name>
    <dbReference type="NCBI Taxonomy" id="1234261"/>
    <lineage>
        <taxon>Eukaryota</taxon>
        <taxon>Metazoa</taxon>
        <taxon>Spiralia</taxon>
        <taxon>Gnathifera</taxon>
        <taxon>Rotifera</taxon>
        <taxon>Eurotatoria</taxon>
        <taxon>Bdelloidea</taxon>
        <taxon>Philodinida</taxon>
        <taxon>Philodinidae</taxon>
        <taxon>Didymodactylos</taxon>
    </lineage>
</organism>
<dbReference type="GO" id="GO:0015031">
    <property type="term" value="P:protein transport"/>
    <property type="evidence" value="ECO:0007669"/>
    <property type="project" value="UniProtKB-KW"/>
</dbReference>
<dbReference type="SUPFAM" id="SSF57850">
    <property type="entry name" value="RING/U-box"/>
    <property type="match status" value="1"/>
</dbReference>
<reference evidence="17" key="1">
    <citation type="submission" date="2021-02" db="EMBL/GenBank/DDBJ databases">
        <authorList>
            <person name="Nowell W R."/>
        </authorList>
    </citation>
    <scope>NUCLEOTIDE SEQUENCE</scope>
</reference>
<dbReference type="InterPro" id="IPR018957">
    <property type="entry name" value="Znf_C3HC4_RING-type"/>
</dbReference>
<comment type="subcellular location">
    <subcellularLocation>
        <location evidence="13">Endomembrane system</location>
        <topology evidence="13">Single-pass membrane protein</topology>
    </subcellularLocation>
    <subcellularLocation>
        <location evidence="1">Nucleus</location>
    </subcellularLocation>
</comment>
<evidence type="ECO:0000313" key="18">
    <source>
        <dbReference type="EMBL" id="CAF3693324.1"/>
    </source>
</evidence>
<evidence type="ECO:0000256" key="6">
    <source>
        <dbReference type="ARBA" id="ARBA00022771"/>
    </source>
</evidence>
<feature type="region of interest" description="Disordered" evidence="15">
    <location>
        <begin position="1"/>
        <end position="53"/>
    </location>
</feature>
<dbReference type="Proteomes" id="UP000663829">
    <property type="component" value="Unassembled WGS sequence"/>
</dbReference>
<name>A0A814AD15_9BILA</name>
<comment type="caution">
    <text evidence="17">The sequence shown here is derived from an EMBL/GenBank/DDBJ whole genome shotgun (WGS) entry which is preliminary data.</text>
</comment>
<dbReference type="EMBL" id="CAJOBC010001691">
    <property type="protein sequence ID" value="CAF3693324.1"/>
    <property type="molecule type" value="Genomic_DNA"/>
</dbReference>
<evidence type="ECO:0000313" key="17">
    <source>
        <dbReference type="EMBL" id="CAF0912519.1"/>
    </source>
</evidence>
<evidence type="ECO:0000256" key="2">
    <source>
        <dbReference type="ARBA" id="ARBA00006103"/>
    </source>
</evidence>
<evidence type="ECO:0000256" key="3">
    <source>
        <dbReference type="ARBA" id="ARBA00022448"/>
    </source>
</evidence>
<dbReference type="GO" id="GO:0031519">
    <property type="term" value="C:PcG protein complex"/>
    <property type="evidence" value="ECO:0007669"/>
    <property type="project" value="UniProtKB-ARBA"/>
</dbReference>
<evidence type="ECO:0000256" key="9">
    <source>
        <dbReference type="ARBA" id="ARBA00022989"/>
    </source>
</evidence>
<dbReference type="InterPro" id="IPR013083">
    <property type="entry name" value="Znf_RING/FYVE/PHD"/>
</dbReference>
<keyword evidence="4" id="KW-0812">Transmembrane</keyword>